<dbReference type="AlphaFoldDB" id="A0A2P2KNJ2"/>
<dbReference type="EMBL" id="GGEC01026810">
    <property type="protein sequence ID" value="MBX07294.1"/>
    <property type="molecule type" value="Transcribed_RNA"/>
</dbReference>
<organism evidence="1">
    <name type="scientific">Rhizophora mucronata</name>
    <name type="common">Asiatic mangrove</name>
    <dbReference type="NCBI Taxonomy" id="61149"/>
    <lineage>
        <taxon>Eukaryota</taxon>
        <taxon>Viridiplantae</taxon>
        <taxon>Streptophyta</taxon>
        <taxon>Embryophyta</taxon>
        <taxon>Tracheophyta</taxon>
        <taxon>Spermatophyta</taxon>
        <taxon>Magnoliopsida</taxon>
        <taxon>eudicotyledons</taxon>
        <taxon>Gunneridae</taxon>
        <taxon>Pentapetalae</taxon>
        <taxon>rosids</taxon>
        <taxon>fabids</taxon>
        <taxon>Malpighiales</taxon>
        <taxon>Rhizophoraceae</taxon>
        <taxon>Rhizophora</taxon>
    </lineage>
</organism>
<evidence type="ECO:0000313" key="1">
    <source>
        <dbReference type="EMBL" id="MBX07294.1"/>
    </source>
</evidence>
<protein>
    <submittedName>
        <fullName evidence="1">Uncharacterized protein LOC107630213</fullName>
    </submittedName>
</protein>
<sequence>MRRARCWFRRPLCRLEFVEA</sequence>
<name>A0A2P2KNJ2_RHIMU</name>
<accession>A0A2P2KNJ2</accession>
<proteinExistence type="predicted"/>
<reference evidence="1" key="1">
    <citation type="submission" date="2018-02" db="EMBL/GenBank/DDBJ databases">
        <title>Rhizophora mucronata_Transcriptome.</title>
        <authorList>
            <person name="Meera S.P."/>
            <person name="Sreeshan A."/>
            <person name="Augustine A."/>
        </authorList>
    </citation>
    <scope>NUCLEOTIDE SEQUENCE</scope>
    <source>
        <tissue evidence="1">Leaf</tissue>
    </source>
</reference>